<dbReference type="EC" id="3.6.1.-" evidence="3"/>
<proteinExistence type="predicted"/>
<dbReference type="CDD" id="cd24156">
    <property type="entry name" value="NUDIX_ADPRase_NudE"/>
    <property type="match status" value="1"/>
</dbReference>
<dbReference type="GO" id="GO:0019144">
    <property type="term" value="F:ADP-sugar diphosphatase activity"/>
    <property type="evidence" value="ECO:0007669"/>
    <property type="project" value="TreeGrafter"/>
</dbReference>
<dbReference type="Gene3D" id="3.90.79.10">
    <property type="entry name" value="Nucleoside Triphosphate Pyrophosphohydrolase"/>
    <property type="match status" value="1"/>
</dbReference>
<accession>A0A653LA07</accession>
<dbReference type="Pfam" id="PF00293">
    <property type="entry name" value="NUDIX"/>
    <property type="match status" value="1"/>
</dbReference>
<dbReference type="FunFam" id="3.90.79.10:FF:000006">
    <property type="entry name" value="ADP compounds hydrolase NudE"/>
    <property type="match status" value="1"/>
</dbReference>
<organism evidence="3 4">
    <name type="scientific">Aeromonas veronii</name>
    <dbReference type="NCBI Taxonomy" id="654"/>
    <lineage>
        <taxon>Bacteria</taxon>
        <taxon>Pseudomonadati</taxon>
        <taxon>Pseudomonadota</taxon>
        <taxon>Gammaproteobacteria</taxon>
        <taxon>Aeromonadales</taxon>
        <taxon>Aeromonadaceae</taxon>
        <taxon>Aeromonas</taxon>
    </lineage>
</organism>
<dbReference type="InterPro" id="IPR015797">
    <property type="entry name" value="NUDIX_hydrolase-like_dom_sf"/>
</dbReference>
<dbReference type="PROSITE" id="PS51462">
    <property type="entry name" value="NUDIX"/>
    <property type="match status" value="1"/>
</dbReference>
<dbReference type="NCBIfam" id="NF008736">
    <property type="entry name" value="PRK11762.1"/>
    <property type="match status" value="1"/>
</dbReference>
<dbReference type="EMBL" id="CABWLC010000018">
    <property type="protein sequence ID" value="VXA87604.1"/>
    <property type="molecule type" value="Genomic_DNA"/>
</dbReference>
<evidence type="ECO:0000313" key="3">
    <source>
        <dbReference type="EMBL" id="VXA87604.1"/>
    </source>
</evidence>
<dbReference type="SUPFAM" id="SSF55811">
    <property type="entry name" value="Nudix"/>
    <property type="match status" value="1"/>
</dbReference>
<protein>
    <submittedName>
        <fullName evidence="3">ADP-ribose diphosphatase</fullName>
        <ecNumber evidence="3">3.6.1.-</ecNumber>
    </submittedName>
</protein>
<gene>
    <name evidence="3" type="primary">nudE</name>
    <name evidence="3" type="ORF">AERO8C_50274</name>
</gene>
<dbReference type="InterPro" id="IPR000086">
    <property type="entry name" value="NUDIX_hydrolase_dom"/>
</dbReference>
<reference evidence="3 4" key="1">
    <citation type="submission" date="2019-10" db="EMBL/GenBank/DDBJ databases">
        <authorList>
            <person name="Karimi E."/>
        </authorList>
    </citation>
    <scope>NUCLEOTIDE SEQUENCE [LARGE SCALE GENOMIC DNA]</scope>
    <source>
        <strain evidence="3">Aeromonas sp. 8C</strain>
    </source>
</reference>
<evidence type="ECO:0000259" key="2">
    <source>
        <dbReference type="PROSITE" id="PS51462"/>
    </source>
</evidence>
<sequence>MWESFTLEARFFNELSPLMSEHHKSPPEQISIDQLEQEKSKPEILKAEIVAESRLFRVESLHLKFSNGEERVYERMRGGNRGAVMVVPLFDAHTLLLVREYAAGTHSYELGFPKGLIDPGEDAFEAGNRELMEEAGFGANSLTLLKQVSLAPGYFSSRMDILLARDLFPEQRIGDEPEPLEVIPWPLNRIDELLARPDFTESRSISALLLAQKWLAEQAE</sequence>
<dbReference type="AlphaFoldDB" id="A0A653LA07"/>
<dbReference type="Proteomes" id="UP000439123">
    <property type="component" value="Unassembled WGS sequence"/>
</dbReference>
<evidence type="ECO:0000313" key="4">
    <source>
        <dbReference type="Proteomes" id="UP000439123"/>
    </source>
</evidence>
<dbReference type="GO" id="GO:0006753">
    <property type="term" value="P:nucleoside phosphate metabolic process"/>
    <property type="evidence" value="ECO:0007669"/>
    <property type="project" value="TreeGrafter"/>
</dbReference>
<name>A0A653LA07_AERVE</name>
<feature type="domain" description="Nudix hydrolase" evidence="2">
    <location>
        <begin position="76"/>
        <end position="210"/>
    </location>
</feature>
<dbReference type="PANTHER" id="PTHR11839">
    <property type="entry name" value="UDP/ADP-SUGAR PYROPHOSPHATASE"/>
    <property type="match status" value="1"/>
</dbReference>
<dbReference type="PANTHER" id="PTHR11839:SF12">
    <property type="entry name" value="ADP COMPOUNDS HYDROLASE NUDE"/>
    <property type="match status" value="1"/>
</dbReference>
<dbReference type="GO" id="GO:0005829">
    <property type="term" value="C:cytosol"/>
    <property type="evidence" value="ECO:0007669"/>
    <property type="project" value="TreeGrafter"/>
</dbReference>
<evidence type="ECO:0000256" key="1">
    <source>
        <dbReference type="ARBA" id="ARBA00022801"/>
    </source>
</evidence>
<keyword evidence="1 3" id="KW-0378">Hydrolase</keyword>
<dbReference type="GO" id="GO:0019693">
    <property type="term" value="P:ribose phosphate metabolic process"/>
    <property type="evidence" value="ECO:0007669"/>
    <property type="project" value="TreeGrafter"/>
</dbReference>